<comment type="caution">
    <text evidence="2">The sequence shown here is derived from an EMBL/GenBank/DDBJ whole genome shotgun (WGS) entry which is preliminary data.</text>
</comment>
<dbReference type="Proteomes" id="UP000743370">
    <property type="component" value="Unassembled WGS sequence"/>
</dbReference>
<organism evidence="2 3">
    <name type="scientific">Phaseolus angularis</name>
    <name type="common">Azuki bean</name>
    <name type="synonym">Vigna angularis</name>
    <dbReference type="NCBI Taxonomy" id="3914"/>
    <lineage>
        <taxon>Eukaryota</taxon>
        <taxon>Viridiplantae</taxon>
        <taxon>Streptophyta</taxon>
        <taxon>Embryophyta</taxon>
        <taxon>Tracheophyta</taxon>
        <taxon>Spermatophyta</taxon>
        <taxon>Magnoliopsida</taxon>
        <taxon>eudicotyledons</taxon>
        <taxon>Gunneridae</taxon>
        <taxon>Pentapetalae</taxon>
        <taxon>rosids</taxon>
        <taxon>fabids</taxon>
        <taxon>Fabales</taxon>
        <taxon>Fabaceae</taxon>
        <taxon>Papilionoideae</taxon>
        <taxon>50 kb inversion clade</taxon>
        <taxon>NPAAA clade</taxon>
        <taxon>indigoferoid/millettioid clade</taxon>
        <taxon>Phaseoleae</taxon>
        <taxon>Vigna</taxon>
    </lineage>
</organism>
<proteinExistence type="predicted"/>
<protein>
    <submittedName>
        <fullName evidence="2">Uncharacterized protein</fullName>
    </submittedName>
</protein>
<dbReference type="AlphaFoldDB" id="A0A8T0K5N3"/>
<sequence length="67" mass="7441">MLDRDVEDDFNVAQDGCPRQRESNTNGPVEGKANIFEGTIDNVTALSDMSFTKDFLAARQMEADFPV</sequence>
<evidence type="ECO:0000256" key="1">
    <source>
        <dbReference type="SAM" id="MobiDB-lite"/>
    </source>
</evidence>
<reference evidence="2 3" key="1">
    <citation type="submission" date="2020-05" db="EMBL/GenBank/DDBJ databases">
        <title>Vigna angularis (adzuki bean) Var. LongXiaoDou No. 4 denovo assembly.</title>
        <authorList>
            <person name="Xiang H."/>
        </authorList>
    </citation>
    <scope>NUCLEOTIDE SEQUENCE [LARGE SCALE GENOMIC DNA]</scope>
    <source>
        <tissue evidence="2">Leaf</tissue>
    </source>
</reference>
<dbReference type="EMBL" id="JABFOF010000006">
    <property type="protein sequence ID" value="KAG2394519.1"/>
    <property type="molecule type" value="Genomic_DNA"/>
</dbReference>
<feature type="compositionally biased region" description="Acidic residues" evidence="1">
    <location>
        <begin position="1"/>
        <end position="10"/>
    </location>
</feature>
<name>A0A8T0K5N3_PHAAN</name>
<evidence type="ECO:0000313" key="3">
    <source>
        <dbReference type="Proteomes" id="UP000743370"/>
    </source>
</evidence>
<feature type="region of interest" description="Disordered" evidence="1">
    <location>
        <begin position="1"/>
        <end position="33"/>
    </location>
</feature>
<evidence type="ECO:0000313" key="2">
    <source>
        <dbReference type="EMBL" id="KAG2394519.1"/>
    </source>
</evidence>
<accession>A0A8T0K5N3</accession>
<gene>
    <name evidence="2" type="ORF">HKW66_Vig0181030</name>
</gene>